<dbReference type="PANTHER" id="PTHR43651:SF2">
    <property type="entry name" value="1,4-ALPHA-GLUCAN-BRANCHING ENZYME, CHLOROPLASTIC_AMYLOPLASTIC"/>
    <property type="match status" value="1"/>
</dbReference>
<dbReference type="Gene3D" id="2.60.40.1180">
    <property type="entry name" value="Golgi alpha-mannosidase II"/>
    <property type="match status" value="1"/>
</dbReference>
<evidence type="ECO:0000313" key="12">
    <source>
        <dbReference type="Proteomes" id="UP000239649"/>
    </source>
</evidence>
<comment type="subcellular location">
    <subcellularLocation>
        <location evidence="2">Plastid</location>
        <location evidence="2">Amyloplast</location>
    </subcellularLocation>
</comment>
<evidence type="ECO:0000259" key="10">
    <source>
        <dbReference type="SMART" id="SM00642"/>
    </source>
</evidence>
<dbReference type="OrthoDB" id="196493at2759"/>
<dbReference type="CDD" id="cd11321">
    <property type="entry name" value="AmyAc_bac_euk_BE"/>
    <property type="match status" value="1"/>
</dbReference>
<gene>
    <name evidence="11" type="ORF">C2E20_7161</name>
</gene>
<dbReference type="SMART" id="SM00642">
    <property type="entry name" value="Aamy"/>
    <property type="match status" value="1"/>
</dbReference>
<dbReference type="InterPro" id="IPR017853">
    <property type="entry name" value="GH"/>
</dbReference>
<keyword evidence="5" id="KW-0808">Transferase</keyword>
<dbReference type="FunFam" id="2.60.40.10:FF:000250">
    <property type="entry name" value="1,4-alpha-glucan-branching enzyme, chloroplastic/amyloplastic"/>
    <property type="match status" value="1"/>
</dbReference>
<keyword evidence="6" id="KW-0035">Amyloplast</keyword>
<comment type="catalytic activity">
    <reaction evidence="1">
        <text>Transfers a segment of a (1-&gt;4)-alpha-D-glucan chain to a primary hydroxy group in a similar glucan chain.</text>
        <dbReference type="EC" id="2.4.1.18"/>
    </reaction>
</comment>
<dbReference type="InterPro" id="IPR006047">
    <property type="entry name" value="GH13_cat_dom"/>
</dbReference>
<evidence type="ECO:0000256" key="3">
    <source>
        <dbReference type="ARBA" id="ARBA00009000"/>
    </source>
</evidence>
<dbReference type="FunFam" id="3.20.20.80:FF:000001">
    <property type="entry name" value="1,4-alpha-glucan branching enzyme"/>
    <property type="match status" value="1"/>
</dbReference>
<name>A0A2P6V5I4_9CHLO</name>
<dbReference type="Gene3D" id="2.60.40.10">
    <property type="entry name" value="Immunoglobulins"/>
    <property type="match status" value="1"/>
</dbReference>
<evidence type="ECO:0000256" key="5">
    <source>
        <dbReference type="ARBA" id="ARBA00022679"/>
    </source>
</evidence>
<sequence length="797" mass="88502">MLAAGHATPSTAARRGAPEPAKAAAAPLRPSAPAGLAAAGPPRAAPKPRRSPVVGMAASAAAQSKTAVPEEGMGIMAIDPNLQAHEEHLRYRWNQYRNTRDSILQHNGSLEEFARGYERYGIVREKGATVYREWCPGATEAQLIGDFNNWQGGDMQRDDFGTWTLRLPDGPDGSPAIPHGSRVKVRLRHSGGWWVDRVPAWIKWATVPEGVMGAKYDGIHWDPPARERHHWRHGRPSRPSSLRIYEAHVGMSAEEGCVATYTYFKDNVLSRIKALGYNAIQLMAIQEHAYYGSFGYHVTNPFAVSSRSGTPEELKALVDAAHGMGICVLLDVVHSHVSSNADDGLAGFDLGQPEEANYFKQGEAGYHAQWDSRLLNYSNYETLRYLLSNLRYWMEEMKFDGFRFDGVGSMLYHHHGINIGFSGGYHEYFSPATNVDAIVYLMLANELIHGMHPEAITIAEDVSGMPALCRPVQEGGVGFDYRLGMGLPDYWIELLKHAKDEEWRMTALVGRLCDRRYTEKTIGYAESHDQALVGDKTVAFRLMDAEMYKGMSALGEATPVIERGIALHKMIRSITMALGGEGYLNFMGNEFGHPEWLDFPREGNGWSYQHCRRQWSLVDTDHLRYKFLNAWDAASLALDDRYPYIASTWQWATMMDDEKQVLVAERGPLVWVFNFSPFNTYEGLQVPVPEPGKYRVVLDSDAWEFGGHGRVGHDVDHFSQPAATEEDPTATFCNRGQFMYVLSPSRTVVVYKKVDAEWEERLARERAAAEAAVRAAAAEAAAGTASGDGAAGLPPGA</sequence>
<dbReference type="InterPro" id="IPR013783">
    <property type="entry name" value="Ig-like_fold"/>
</dbReference>
<reference evidence="11 12" key="1">
    <citation type="journal article" date="2018" name="Plant J.">
        <title>Genome sequences of Chlorella sorokiniana UTEX 1602 and Micractinium conductrix SAG 241.80: implications to maltose excretion by a green alga.</title>
        <authorList>
            <person name="Arriola M.B."/>
            <person name="Velmurugan N."/>
            <person name="Zhang Y."/>
            <person name="Plunkett M.H."/>
            <person name="Hondzo H."/>
            <person name="Barney B.M."/>
        </authorList>
    </citation>
    <scope>NUCLEOTIDE SEQUENCE [LARGE SCALE GENOMIC DNA]</scope>
    <source>
        <strain evidence="11 12">SAG 241.80</strain>
    </source>
</reference>
<dbReference type="Pfam" id="PF02922">
    <property type="entry name" value="CBM_48"/>
    <property type="match status" value="1"/>
</dbReference>
<dbReference type="Proteomes" id="UP000239649">
    <property type="component" value="Unassembled WGS sequence"/>
</dbReference>
<dbReference type="GO" id="GO:0009501">
    <property type="term" value="C:amyloplast"/>
    <property type="evidence" value="ECO:0007669"/>
    <property type="project" value="UniProtKB-SubCell"/>
</dbReference>
<dbReference type="InterPro" id="IPR013780">
    <property type="entry name" value="Glyco_hydro_b"/>
</dbReference>
<accession>A0A2P6V5I4</accession>
<dbReference type="SUPFAM" id="SSF81296">
    <property type="entry name" value="E set domains"/>
    <property type="match status" value="1"/>
</dbReference>
<keyword evidence="6" id="KW-0934">Plastid</keyword>
<dbReference type="GO" id="GO:0003844">
    <property type="term" value="F:1,4-alpha-glucan branching enzyme activity"/>
    <property type="evidence" value="ECO:0007669"/>
    <property type="project" value="UniProtKB-EC"/>
</dbReference>
<dbReference type="GO" id="GO:0004553">
    <property type="term" value="F:hydrolase activity, hydrolyzing O-glycosyl compounds"/>
    <property type="evidence" value="ECO:0007669"/>
    <property type="project" value="InterPro"/>
</dbReference>
<dbReference type="STRING" id="554055.A0A2P6V5I4"/>
<dbReference type="GO" id="GO:0005978">
    <property type="term" value="P:glycogen biosynthetic process"/>
    <property type="evidence" value="ECO:0007669"/>
    <property type="project" value="InterPro"/>
</dbReference>
<organism evidence="11 12">
    <name type="scientific">Micractinium conductrix</name>
    <dbReference type="NCBI Taxonomy" id="554055"/>
    <lineage>
        <taxon>Eukaryota</taxon>
        <taxon>Viridiplantae</taxon>
        <taxon>Chlorophyta</taxon>
        <taxon>core chlorophytes</taxon>
        <taxon>Trebouxiophyceae</taxon>
        <taxon>Chlorellales</taxon>
        <taxon>Chlorellaceae</taxon>
        <taxon>Chlorella clade</taxon>
        <taxon>Micractinium</taxon>
    </lineage>
</organism>
<dbReference type="GO" id="GO:0043169">
    <property type="term" value="F:cation binding"/>
    <property type="evidence" value="ECO:0007669"/>
    <property type="project" value="InterPro"/>
</dbReference>
<comment type="similarity">
    <text evidence="3">Belongs to the glycosyl hydrolase 13 family. GlgB subfamily.</text>
</comment>
<dbReference type="SUPFAM" id="SSF51011">
    <property type="entry name" value="Glycosyl hydrolase domain"/>
    <property type="match status" value="1"/>
</dbReference>
<evidence type="ECO:0000256" key="8">
    <source>
        <dbReference type="PIRSR" id="PIRSR000463-1"/>
    </source>
</evidence>
<comment type="caution">
    <text evidence="11">The sequence shown here is derived from an EMBL/GenBank/DDBJ whole genome shotgun (WGS) entry which is preliminary data.</text>
</comment>
<protein>
    <recommendedName>
        <fullName evidence="4">1,4-alpha-glucan branching enzyme</fullName>
        <ecNumber evidence="4">2.4.1.18</ecNumber>
    </recommendedName>
</protein>
<dbReference type="Gene3D" id="3.20.20.80">
    <property type="entry name" value="Glycosidases"/>
    <property type="match status" value="1"/>
</dbReference>
<dbReference type="PIRSF" id="PIRSF000463">
    <property type="entry name" value="GlgB"/>
    <property type="match status" value="1"/>
</dbReference>
<dbReference type="PANTHER" id="PTHR43651">
    <property type="entry name" value="1,4-ALPHA-GLUCAN-BRANCHING ENZYME"/>
    <property type="match status" value="1"/>
</dbReference>
<dbReference type="AlphaFoldDB" id="A0A2P6V5I4"/>
<feature type="compositionally biased region" description="Low complexity" evidence="9">
    <location>
        <begin position="12"/>
        <end position="42"/>
    </location>
</feature>
<dbReference type="Pfam" id="PF02806">
    <property type="entry name" value="Alpha-amylase_C"/>
    <property type="match status" value="1"/>
</dbReference>
<feature type="domain" description="Glycosyl hydrolase family 13 catalytic" evidence="10">
    <location>
        <begin position="258"/>
        <end position="635"/>
    </location>
</feature>
<feature type="region of interest" description="Disordered" evidence="9">
    <location>
        <begin position="778"/>
        <end position="797"/>
    </location>
</feature>
<evidence type="ECO:0000313" key="11">
    <source>
        <dbReference type="EMBL" id="PSC69348.1"/>
    </source>
</evidence>
<dbReference type="EMBL" id="LHPF02000027">
    <property type="protein sequence ID" value="PSC69348.1"/>
    <property type="molecule type" value="Genomic_DNA"/>
</dbReference>
<dbReference type="InterPro" id="IPR006048">
    <property type="entry name" value="A-amylase/branching_C"/>
</dbReference>
<dbReference type="SUPFAM" id="SSF51445">
    <property type="entry name" value="(Trans)glycosidases"/>
    <property type="match status" value="1"/>
</dbReference>
<evidence type="ECO:0000256" key="9">
    <source>
        <dbReference type="SAM" id="MobiDB-lite"/>
    </source>
</evidence>
<dbReference type="InterPro" id="IPR014756">
    <property type="entry name" value="Ig_E-set"/>
</dbReference>
<evidence type="ECO:0000256" key="2">
    <source>
        <dbReference type="ARBA" id="ARBA00004602"/>
    </source>
</evidence>
<feature type="active site" description="Nucleophile" evidence="8">
    <location>
        <position position="405"/>
    </location>
</feature>
<dbReference type="InterPro" id="IPR037439">
    <property type="entry name" value="Branching_enzy"/>
</dbReference>
<dbReference type="Pfam" id="PF00128">
    <property type="entry name" value="Alpha-amylase"/>
    <property type="match status" value="1"/>
</dbReference>
<keyword evidence="12" id="KW-1185">Reference proteome</keyword>
<evidence type="ECO:0000256" key="4">
    <source>
        <dbReference type="ARBA" id="ARBA00012541"/>
    </source>
</evidence>
<dbReference type="CDD" id="cd02854">
    <property type="entry name" value="E_set_GBE_euk_N"/>
    <property type="match status" value="1"/>
</dbReference>
<proteinExistence type="inferred from homology"/>
<comment type="pathway">
    <text evidence="7">Glycan biosynthesis.</text>
</comment>
<dbReference type="InterPro" id="IPR004193">
    <property type="entry name" value="Glyco_hydro_13_N"/>
</dbReference>
<evidence type="ECO:0000256" key="1">
    <source>
        <dbReference type="ARBA" id="ARBA00000826"/>
    </source>
</evidence>
<dbReference type="EC" id="2.4.1.18" evidence="4"/>
<feature type="region of interest" description="Disordered" evidence="9">
    <location>
        <begin position="1"/>
        <end position="55"/>
    </location>
</feature>
<feature type="active site" description="Proton donor" evidence="8">
    <location>
        <position position="460"/>
    </location>
</feature>
<evidence type="ECO:0000256" key="7">
    <source>
        <dbReference type="ARBA" id="ARBA00060592"/>
    </source>
</evidence>
<evidence type="ECO:0000256" key="6">
    <source>
        <dbReference type="ARBA" id="ARBA00023234"/>
    </source>
</evidence>